<accession>A0A0A0KPQ9</accession>
<dbReference type="AlphaFoldDB" id="A0A0A0KPQ9"/>
<evidence type="ECO:0000313" key="2">
    <source>
        <dbReference type="Proteomes" id="UP000029981"/>
    </source>
</evidence>
<protein>
    <submittedName>
        <fullName evidence="1">Uncharacterized protein</fullName>
    </submittedName>
</protein>
<gene>
    <name evidence="1" type="ORF">Csa_5G082800</name>
</gene>
<reference evidence="1 2" key="4">
    <citation type="journal article" date="2011" name="BMC Genomics">
        <title>RNA-Seq improves annotation of protein-coding genes in the cucumber genome.</title>
        <authorList>
            <person name="Li Z."/>
            <person name="Zhang Z."/>
            <person name="Yan P."/>
            <person name="Huang S."/>
            <person name="Fei Z."/>
            <person name="Lin K."/>
        </authorList>
    </citation>
    <scope>NUCLEOTIDE SEQUENCE [LARGE SCALE GENOMIC DNA]</scope>
    <source>
        <strain evidence="2">cv. 9930</strain>
    </source>
</reference>
<proteinExistence type="predicted"/>
<dbReference type="Gramene" id="KGN49716">
    <property type="protein sequence ID" value="KGN49716"/>
    <property type="gene ID" value="Csa_5G082800"/>
</dbReference>
<evidence type="ECO:0000313" key="1">
    <source>
        <dbReference type="EMBL" id="KGN49716.1"/>
    </source>
</evidence>
<dbReference type="Proteomes" id="UP000029981">
    <property type="component" value="Chromosome 5"/>
</dbReference>
<organism evidence="1 2">
    <name type="scientific">Cucumis sativus</name>
    <name type="common">Cucumber</name>
    <dbReference type="NCBI Taxonomy" id="3659"/>
    <lineage>
        <taxon>Eukaryota</taxon>
        <taxon>Viridiplantae</taxon>
        <taxon>Streptophyta</taxon>
        <taxon>Embryophyta</taxon>
        <taxon>Tracheophyta</taxon>
        <taxon>Spermatophyta</taxon>
        <taxon>Magnoliopsida</taxon>
        <taxon>eudicotyledons</taxon>
        <taxon>Gunneridae</taxon>
        <taxon>Pentapetalae</taxon>
        <taxon>rosids</taxon>
        <taxon>fabids</taxon>
        <taxon>Cucurbitales</taxon>
        <taxon>Cucurbitaceae</taxon>
        <taxon>Benincaseae</taxon>
        <taxon>Cucumis</taxon>
    </lineage>
</organism>
<name>A0A0A0KPQ9_CUCSA</name>
<reference evidence="1 2" key="2">
    <citation type="journal article" date="2009" name="PLoS ONE">
        <title>An integrated genetic and cytogenetic map of the cucumber genome.</title>
        <authorList>
            <person name="Ren Y."/>
            <person name="Zhang Z."/>
            <person name="Liu J."/>
            <person name="Staub J.E."/>
            <person name="Han Y."/>
            <person name="Cheng Z."/>
            <person name="Li X."/>
            <person name="Lu J."/>
            <person name="Miao H."/>
            <person name="Kang H."/>
            <person name="Xie B."/>
            <person name="Gu X."/>
            <person name="Wang X."/>
            <person name="Du Y."/>
            <person name="Jin W."/>
            <person name="Huang S."/>
        </authorList>
    </citation>
    <scope>NUCLEOTIDE SEQUENCE [LARGE SCALE GENOMIC DNA]</scope>
    <source>
        <strain evidence="2">cv. 9930</strain>
    </source>
</reference>
<reference evidence="1 2" key="3">
    <citation type="journal article" date="2010" name="BMC Genomics">
        <title>Transcriptome sequencing and comparative analysis of cucumber flowers with different sex types.</title>
        <authorList>
            <person name="Guo S."/>
            <person name="Zheng Y."/>
            <person name="Joung J.G."/>
            <person name="Liu S."/>
            <person name="Zhang Z."/>
            <person name="Crasta O.R."/>
            <person name="Sobral B.W."/>
            <person name="Xu Y."/>
            <person name="Huang S."/>
            <person name="Fei Z."/>
        </authorList>
    </citation>
    <scope>NUCLEOTIDE SEQUENCE [LARGE SCALE GENOMIC DNA]</scope>
    <source>
        <strain evidence="2">cv. 9930</strain>
    </source>
</reference>
<dbReference type="EMBL" id="CM002926">
    <property type="protein sequence ID" value="KGN49716.1"/>
    <property type="molecule type" value="Genomic_DNA"/>
</dbReference>
<keyword evidence="2" id="KW-1185">Reference proteome</keyword>
<sequence length="78" mass="8302">MEDPIVASLCVVVANSTVPFLHVAFDNPTATSFRVIVTTLPIHHVVSFLLLSTLSSSSMCLPKSNHHVVSSSNLADVV</sequence>
<reference evidence="1 2" key="1">
    <citation type="journal article" date="2009" name="Nat. Genet.">
        <title>The genome of the cucumber, Cucumis sativus L.</title>
        <authorList>
            <person name="Huang S."/>
            <person name="Li R."/>
            <person name="Zhang Z."/>
            <person name="Li L."/>
            <person name="Gu X."/>
            <person name="Fan W."/>
            <person name="Lucas W.J."/>
            <person name="Wang X."/>
            <person name="Xie B."/>
            <person name="Ni P."/>
            <person name="Ren Y."/>
            <person name="Zhu H."/>
            <person name="Li J."/>
            <person name="Lin K."/>
            <person name="Jin W."/>
            <person name="Fei Z."/>
            <person name="Li G."/>
            <person name="Staub J."/>
            <person name="Kilian A."/>
            <person name="van der Vossen E.A."/>
            <person name="Wu Y."/>
            <person name="Guo J."/>
            <person name="He J."/>
            <person name="Jia Z."/>
            <person name="Ren Y."/>
            <person name="Tian G."/>
            <person name="Lu Y."/>
            <person name="Ruan J."/>
            <person name="Qian W."/>
            <person name="Wang M."/>
            <person name="Huang Q."/>
            <person name="Li B."/>
            <person name="Xuan Z."/>
            <person name="Cao J."/>
            <person name="Asan"/>
            <person name="Wu Z."/>
            <person name="Zhang J."/>
            <person name="Cai Q."/>
            <person name="Bai Y."/>
            <person name="Zhao B."/>
            <person name="Han Y."/>
            <person name="Li Y."/>
            <person name="Li X."/>
            <person name="Wang S."/>
            <person name="Shi Q."/>
            <person name="Liu S."/>
            <person name="Cho W.K."/>
            <person name="Kim J.Y."/>
            <person name="Xu Y."/>
            <person name="Heller-Uszynska K."/>
            <person name="Miao H."/>
            <person name="Cheng Z."/>
            <person name="Zhang S."/>
            <person name="Wu J."/>
            <person name="Yang Y."/>
            <person name="Kang H."/>
            <person name="Li M."/>
            <person name="Liang H."/>
            <person name="Ren X."/>
            <person name="Shi Z."/>
            <person name="Wen M."/>
            <person name="Jian M."/>
            <person name="Yang H."/>
            <person name="Zhang G."/>
            <person name="Yang Z."/>
            <person name="Chen R."/>
            <person name="Liu S."/>
            <person name="Li J."/>
            <person name="Ma L."/>
            <person name="Liu H."/>
            <person name="Zhou Y."/>
            <person name="Zhao J."/>
            <person name="Fang X."/>
            <person name="Li G."/>
            <person name="Fang L."/>
            <person name="Li Y."/>
            <person name="Liu D."/>
            <person name="Zheng H."/>
            <person name="Zhang Y."/>
            <person name="Qin N."/>
            <person name="Li Z."/>
            <person name="Yang G."/>
            <person name="Yang S."/>
            <person name="Bolund L."/>
            <person name="Kristiansen K."/>
            <person name="Zheng H."/>
            <person name="Li S."/>
            <person name="Zhang X."/>
            <person name="Yang H."/>
            <person name="Wang J."/>
            <person name="Sun R."/>
            <person name="Zhang B."/>
            <person name="Jiang S."/>
            <person name="Wang J."/>
            <person name="Du Y."/>
            <person name="Li S."/>
        </authorList>
    </citation>
    <scope>NUCLEOTIDE SEQUENCE [LARGE SCALE GENOMIC DNA]</scope>
    <source>
        <strain evidence="2">cv. 9930</strain>
    </source>
</reference>